<feature type="compositionally biased region" description="Basic and acidic residues" evidence="1">
    <location>
        <begin position="1244"/>
        <end position="1254"/>
    </location>
</feature>
<dbReference type="PANTHER" id="PTHR47027">
    <property type="entry name" value="REVERSE TRANSCRIPTASE DOMAIN-CONTAINING PROTEIN"/>
    <property type="match status" value="1"/>
</dbReference>
<name>A0A812V2D6_9DINO</name>
<keyword evidence="5" id="KW-1185">Reference proteome</keyword>
<feature type="compositionally biased region" description="Gly residues" evidence="1">
    <location>
        <begin position="1259"/>
        <end position="1271"/>
    </location>
</feature>
<comment type="caution">
    <text evidence="4">The sequence shown here is derived from an EMBL/GenBank/DDBJ whole genome shotgun (WGS) entry which is preliminary data.</text>
</comment>
<organism evidence="4 5">
    <name type="scientific">Symbiodinium necroappetens</name>
    <dbReference type="NCBI Taxonomy" id="1628268"/>
    <lineage>
        <taxon>Eukaryota</taxon>
        <taxon>Sar</taxon>
        <taxon>Alveolata</taxon>
        <taxon>Dinophyceae</taxon>
        <taxon>Suessiales</taxon>
        <taxon>Symbiodiniaceae</taxon>
        <taxon>Symbiodinium</taxon>
    </lineage>
</organism>
<dbReference type="OrthoDB" id="429917at2759"/>
<reference evidence="4" key="1">
    <citation type="submission" date="2021-02" db="EMBL/GenBank/DDBJ databases">
        <authorList>
            <person name="Dougan E. K."/>
            <person name="Rhodes N."/>
            <person name="Thang M."/>
            <person name="Chan C."/>
        </authorList>
    </citation>
    <scope>NUCLEOTIDE SEQUENCE</scope>
</reference>
<evidence type="ECO:0000313" key="4">
    <source>
        <dbReference type="EMBL" id="CAE7592757.1"/>
    </source>
</evidence>
<proteinExistence type="predicted"/>
<evidence type="ECO:0000256" key="1">
    <source>
        <dbReference type="SAM" id="MobiDB-lite"/>
    </source>
</evidence>
<evidence type="ECO:0000259" key="2">
    <source>
        <dbReference type="Pfam" id="PF00078"/>
    </source>
</evidence>
<dbReference type="PANTHER" id="PTHR47027:SF20">
    <property type="entry name" value="REVERSE TRANSCRIPTASE-LIKE PROTEIN WITH RNA-DIRECTED DNA POLYMERASE DOMAIN"/>
    <property type="match status" value="1"/>
</dbReference>
<dbReference type="Pfam" id="PF00078">
    <property type="entry name" value="RVT_1"/>
    <property type="match status" value="1"/>
</dbReference>
<dbReference type="InterPro" id="IPR036691">
    <property type="entry name" value="Endo/exonu/phosph_ase_sf"/>
</dbReference>
<evidence type="ECO:0008006" key="6">
    <source>
        <dbReference type="Google" id="ProtNLM"/>
    </source>
</evidence>
<evidence type="ECO:0000313" key="5">
    <source>
        <dbReference type="Proteomes" id="UP000601435"/>
    </source>
</evidence>
<accession>A0A812V2D6</accession>
<feature type="domain" description="Reverse transcriptase" evidence="2">
    <location>
        <begin position="552"/>
        <end position="833"/>
    </location>
</feature>
<gene>
    <name evidence="4" type="ORF">SNEC2469_LOCUS17087</name>
</gene>
<dbReference type="EMBL" id="CAJNJA010028087">
    <property type="protein sequence ID" value="CAE7592757.1"/>
    <property type="molecule type" value="Genomic_DNA"/>
</dbReference>
<dbReference type="Pfam" id="PF03372">
    <property type="entry name" value="Exo_endo_phos"/>
    <property type="match status" value="1"/>
</dbReference>
<dbReference type="GO" id="GO:0003824">
    <property type="term" value="F:catalytic activity"/>
    <property type="evidence" value="ECO:0007669"/>
    <property type="project" value="InterPro"/>
</dbReference>
<evidence type="ECO:0000259" key="3">
    <source>
        <dbReference type="Pfam" id="PF03372"/>
    </source>
</evidence>
<dbReference type="InterPro" id="IPR005135">
    <property type="entry name" value="Endo/exonuclease/phosphatase"/>
</dbReference>
<dbReference type="Gene3D" id="3.60.10.10">
    <property type="entry name" value="Endonuclease/exonuclease/phosphatase"/>
    <property type="match status" value="1"/>
</dbReference>
<feature type="region of interest" description="Disordered" evidence="1">
    <location>
        <begin position="1244"/>
        <end position="1293"/>
    </location>
</feature>
<sequence length="1542" mass="172433">MGQDSFYKGRRLTCDPQYNYAKTVTSAVSPAPRINILSWNCSGLTQLLFEELKLHLRLHPGIQVVCLQETHRAFLNEWTAEGWTFIHSAAAKAHQGGVLMGFRDTFCAKESLRWQEVHPGRMLHVRCFAQDQHLDFIGIYQHVLPFDSKELEKALVKRRQLWGKLDSLLQSFPLRSSVVVAGDFNSNLCSTGSCIGHSVLHNSAKKSVAEERLWLSGMLASHQLAVLNSWSRKLPTYVHPSGSSQIDWILVRTALADRQAKQCVPKEAPIAGWRSSGHKMLQATIPLRWKPWKASQQRARRSPIFTGAAYARNQQLQEVVQQVREHVVPARRGVERPGFVGADGEILRFWEARRFLARQSTRSMRDIFARMRLVLQLQRRRRELQATIRANKRKQLLETLSLAEHSSRIGDSRSLYQCVRWLAPRGARSTIRLRDDEGRLMHPKQECRMLVEYATGLFQARRATDVPDLQLQPLDPAIFHPDQWFGAISSLRIGKAVPAGMPTVQQWKECNASTASELSQVAIQSLCCDTPCIPQEWADVQLAWLAKAGKTPSRPQNLRSIGLMSVDCKAFLIVLRGAIAPYIEDTMRQHPQYAYRKGASTADALMRAAGHCSSVRKLLQRHRSDHTAKILGDANIPLVGGLMCGIDLQKAFDALPHSEIHGGLVDAGVPDALAAAVVQVHLQTRCFVRHGGTEGVTSMTRGLRQGCPIAPIVYAAWSCRLCKLLDRRIVVSWSAEHCTLFADDIFSCWVLHTVKDFKDAVRELRSLIEALHALGMSVNFQKSIVVLRLCGRAVATLSKSYLVWRNGAQHLRLRCADCDMYIPCSTSMPYLGATLSYDNFELQTYKTRAQQANARFQELRRVLRTNGAIACRHRLRIYKATVWPTLWYALSSVGLTVDVLKGVGSLLAGHLRKVLRVHEEGVSNRAVLQRADLDPRGFFLFQVKSKGESILQDSRRADHIKVQESRHCYHVYQRMLGFEDTPAMSTLIRVAKASLNMHIQRRRVFMIGDRLRSTSQKAPARASKALSPVAMMKNPCYAKYGLKNNKVPPLLSPPLFDSRVANSRLEKPVFGVQLPLHFLWQQGAGRVVDTTLQLQADHQTKVSTSVDTRRPDRNLATSALCFCILLAMLMKSNMRFGLSLSITEKALYLVTTVRFSRLPVAGCILMIMLRPLRCFGQLNASVTASIAVGPTLLLRLLEMTSSDAPMNALEGSEEWQFYLQYKPEGFAMASGPPSEISTAATIDERGSKLQKTSEAKSGNGKGAAGAPGSSGDGAAQQAPKRQHGSWGRKQDWAREQWSKEWKGNAGSSSDNDEIKEMQKAISMMQRLALRHEDSINLLKLEFSFVAHMRLNIPASVVHMLYVAADGWRKLKAQEPHKLDRPMRTSLFVCFFAELKTRIQALDSRQADVDKMAELGWLVKGVPVTWQFLKWDGASQRNVIDTAKPPLTNAEILEHIDTLLANAVTTNSLARFHPTRPLADGMQGESIVFLIQVGNLGDACVSIRSSLKALCYNAVLQLVATQLKPDRVARSTLANNIAASIRA</sequence>
<protein>
    <recommendedName>
        <fullName evidence="6">LINE-1 reverse transcriptase-like</fullName>
    </recommendedName>
</protein>
<dbReference type="InterPro" id="IPR000477">
    <property type="entry name" value="RT_dom"/>
</dbReference>
<feature type="domain" description="Endonuclease/exonuclease/phosphatase" evidence="3">
    <location>
        <begin position="37"/>
        <end position="261"/>
    </location>
</feature>
<dbReference type="SUPFAM" id="SSF56219">
    <property type="entry name" value="DNase I-like"/>
    <property type="match status" value="1"/>
</dbReference>
<dbReference type="Proteomes" id="UP000601435">
    <property type="component" value="Unassembled WGS sequence"/>
</dbReference>